<dbReference type="EMBL" id="CM046128">
    <property type="protein sequence ID" value="KAI8433201.1"/>
    <property type="molecule type" value="Genomic_DNA"/>
</dbReference>
<sequence>MEREPSSERHGSPAQSPSNEVTLGAEPESQHKDSASSSSSVIFPPSPAPISLSSHSSHTSRSSLRSAKSSQRKRKGRGKKSKNKKPKYVLVKNPEPNPVDAFLAGVAPILKSLNPVLLNLAKSEIISAALKYERNMLTDNCINNGHPPDQFP</sequence>
<organism evidence="1 2">
    <name type="scientific">Choristoneura fumiferana</name>
    <name type="common">Spruce budworm moth</name>
    <name type="synonym">Archips fumiferana</name>
    <dbReference type="NCBI Taxonomy" id="7141"/>
    <lineage>
        <taxon>Eukaryota</taxon>
        <taxon>Metazoa</taxon>
        <taxon>Ecdysozoa</taxon>
        <taxon>Arthropoda</taxon>
        <taxon>Hexapoda</taxon>
        <taxon>Insecta</taxon>
        <taxon>Pterygota</taxon>
        <taxon>Neoptera</taxon>
        <taxon>Endopterygota</taxon>
        <taxon>Lepidoptera</taxon>
        <taxon>Glossata</taxon>
        <taxon>Ditrysia</taxon>
        <taxon>Tortricoidea</taxon>
        <taxon>Tortricidae</taxon>
        <taxon>Tortricinae</taxon>
        <taxon>Choristoneura</taxon>
    </lineage>
</organism>
<protein>
    <submittedName>
        <fullName evidence="1">Uncharacterized protein</fullName>
    </submittedName>
</protein>
<proteinExistence type="predicted"/>
<evidence type="ECO:0000313" key="1">
    <source>
        <dbReference type="EMBL" id="KAI8433201.1"/>
    </source>
</evidence>
<evidence type="ECO:0000313" key="2">
    <source>
        <dbReference type="Proteomes" id="UP001064048"/>
    </source>
</evidence>
<gene>
    <name evidence="1" type="ORF">MSG28_015293</name>
</gene>
<reference evidence="1 2" key="1">
    <citation type="journal article" date="2022" name="Genome Biol. Evol.">
        <title>The Spruce Budworm Genome: Reconstructing the Evolutionary History of Antifreeze Proteins.</title>
        <authorList>
            <person name="Beliveau C."/>
            <person name="Gagne P."/>
            <person name="Picq S."/>
            <person name="Vernygora O."/>
            <person name="Keeling C.I."/>
            <person name="Pinkney K."/>
            <person name="Doucet D."/>
            <person name="Wen F."/>
            <person name="Johnston J.S."/>
            <person name="Maaroufi H."/>
            <person name="Boyle B."/>
            <person name="Laroche J."/>
            <person name="Dewar K."/>
            <person name="Juretic N."/>
            <person name="Blackburn G."/>
            <person name="Nisole A."/>
            <person name="Brunet B."/>
            <person name="Brandao M."/>
            <person name="Lumley L."/>
            <person name="Duan J."/>
            <person name="Quan G."/>
            <person name="Lucarotti C.J."/>
            <person name="Roe A.D."/>
            <person name="Sperling F.A.H."/>
            <person name="Levesque R.C."/>
            <person name="Cusson M."/>
        </authorList>
    </citation>
    <scope>NUCLEOTIDE SEQUENCE [LARGE SCALE GENOMIC DNA]</scope>
    <source>
        <strain evidence="1">Glfc:IPQL:Cfum</strain>
    </source>
</reference>
<name>A0ACC0KAX0_CHOFU</name>
<accession>A0ACC0KAX0</accession>
<dbReference type="Proteomes" id="UP001064048">
    <property type="component" value="Chromosome 28"/>
</dbReference>
<keyword evidence="2" id="KW-1185">Reference proteome</keyword>
<comment type="caution">
    <text evidence="1">The sequence shown here is derived from an EMBL/GenBank/DDBJ whole genome shotgun (WGS) entry which is preliminary data.</text>
</comment>